<evidence type="ECO:0000256" key="6">
    <source>
        <dbReference type="ARBA" id="ARBA00022840"/>
    </source>
</evidence>
<evidence type="ECO:0000256" key="1">
    <source>
        <dbReference type="ARBA" id="ARBA00012513"/>
    </source>
</evidence>
<organism evidence="9 10">
    <name type="scientific">Actinocorallia herbida</name>
    <dbReference type="NCBI Taxonomy" id="58109"/>
    <lineage>
        <taxon>Bacteria</taxon>
        <taxon>Bacillati</taxon>
        <taxon>Actinomycetota</taxon>
        <taxon>Actinomycetes</taxon>
        <taxon>Streptosporangiales</taxon>
        <taxon>Thermomonosporaceae</taxon>
        <taxon>Actinocorallia</taxon>
    </lineage>
</organism>
<evidence type="ECO:0000256" key="4">
    <source>
        <dbReference type="ARBA" id="ARBA00022741"/>
    </source>
</evidence>
<protein>
    <recommendedName>
        <fullName evidence="1">non-specific serine/threonine protein kinase</fullName>
        <ecNumber evidence="1">2.7.11.1</ecNumber>
    </recommendedName>
</protein>
<feature type="domain" description="Protein kinase" evidence="8">
    <location>
        <begin position="18"/>
        <end position="263"/>
    </location>
</feature>
<dbReference type="RefSeq" id="WP_123669403.1">
    <property type="nucleotide sequence ID" value="NZ_RJKE01000001.1"/>
</dbReference>
<evidence type="ECO:0000259" key="8">
    <source>
        <dbReference type="PROSITE" id="PS50011"/>
    </source>
</evidence>
<keyword evidence="7" id="KW-1133">Transmembrane helix</keyword>
<gene>
    <name evidence="9" type="ORF">EDD29_8185</name>
</gene>
<keyword evidence="2 9" id="KW-0723">Serine/threonine-protein kinase</keyword>
<feature type="transmembrane region" description="Helical" evidence="7">
    <location>
        <begin position="419"/>
        <end position="438"/>
    </location>
</feature>
<evidence type="ECO:0000256" key="3">
    <source>
        <dbReference type="ARBA" id="ARBA00022679"/>
    </source>
</evidence>
<dbReference type="Gene3D" id="3.30.200.20">
    <property type="entry name" value="Phosphorylase Kinase, domain 1"/>
    <property type="match status" value="1"/>
</dbReference>
<dbReference type="EMBL" id="RJKE01000001">
    <property type="protein sequence ID" value="ROO90458.1"/>
    <property type="molecule type" value="Genomic_DNA"/>
</dbReference>
<keyword evidence="7" id="KW-0812">Transmembrane</keyword>
<keyword evidence="10" id="KW-1185">Reference proteome</keyword>
<comment type="caution">
    <text evidence="9">The sequence shown here is derived from an EMBL/GenBank/DDBJ whole genome shotgun (WGS) entry which is preliminary data.</text>
</comment>
<keyword evidence="4" id="KW-0547">Nucleotide-binding</keyword>
<evidence type="ECO:0000313" key="10">
    <source>
        <dbReference type="Proteomes" id="UP000272400"/>
    </source>
</evidence>
<sequence length="560" mass="56719">MSDVLPLQPGDPGRLGDHVLEGRLGEGRRGVVFRGVADGPPVAVKLLHTRLGGDPGARAEFLREALAARGLPGTRVARPLSADVAGDWPYVVSELVAGPSLQQMIVATGRGDRATVERLAVGIALGLATLHKAGVAHLDLRPSNVIITPDGPVLTDVGVARALAAGGVPADPGIPSFQAPEQLTGAGVGPGTDLWAWGAVIAAAASGKPPFGEDRADAVAARVTSSEPELHKLPDSVRDLVIMALSKDPFRRPTAETVLQTLLRRGLDLPAAQQAEAEALLAAPVPADPWSSLPPAQPSTDVRTSTGSFAAIPAAGPIGVPTPPPPPIPPADSGDPFAGPYLPPAPERSDWPMAAPAGALPALPEPAAAIAPPPSLAQPQAATALWERPPASPPAGGTSIPAPARAAVALFERGPSKKVGALALVAVVGIVVLTLALASNGGDKTPAAQDGASTPATPSAAFSGTWEGMATNQSGARFSIRVTFNGEGRATAKLGVGSCVGKLTKTGGEGGALNMSFKRTSGQCTPGTVTMTDKGDGGLQYLWEMKPGSGRRYEALLKRP</sequence>
<keyword evidence="5 9" id="KW-0418">Kinase</keyword>
<keyword evidence="6" id="KW-0067">ATP-binding</keyword>
<dbReference type="GO" id="GO:0005524">
    <property type="term" value="F:ATP binding"/>
    <property type="evidence" value="ECO:0007669"/>
    <property type="project" value="UniProtKB-KW"/>
</dbReference>
<dbReference type="GO" id="GO:0004674">
    <property type="term" value="F:protein serine/threonine kinase activity"/>
    <property type="evidence" value="ECO:0007669"/>
    <property type="project" value="UniProtKB-KW"/>
</dbReference>
<dbReference type="AlphaFoldDB" id="A0A3N1DBH2"/>
<dbReference type="InterPro" id="IPR011009">
    <property type="entry name" value="Kinase-like_dom_sf"/>
</dbReference>
<dbReference type="CDD" id="cd14014">
    <property type="entry name" value="STKc_PknB_like"/>
    <property type="match status" value="1"/>
</dbReference>
<keyword evidence="3" id="KW-0808">Transferase</keyword>
<name>A0A3N1DBH2_9ACTN</name>
<dbReference type="Proteomes" id="UP000272400">
    <property type="component" value="Unassembled WGS sequence"/>
</dbReference>
<dbReference type="InterPro" id="IPR000719">
    <property type="entry name" value="Prot_kinase_dom"/>
</dbReference>
<dbReference type="PANTHER" id="PTHR43289">
    <property type="entry name" value="MITOGEN-ACTIVATED PROTEIN KINASE KINASE KINASE 20-RELATED"/>
    <property type="match status" value="1"/>
</dbReference>
<accession>A0A3N1DBH2</accession>
<dbReference type="EC" id="2.7.11.1" evidence="1"/>
<dbReference type="OrthoDB" id="3915799at2"/>
<dbReference type="SUPFAM" id="SSF56112">
    <property type="entry name" value="Protein kinase-like (PK-like)"/>
    <property type="match status" value="1"/>
</dbReference>
<dbReference type="PANTHER" id="PTHR43289:SF6">
    <property type="entry name" value="SERINE_THREONINE-PROTEIN KINASE NEKL-3"/>
    <property type="match status" value="1"/>
</dbReference>
<proteinExistence type="predicted"/>
<evidence type="ECO:0000256" key="5">
    <source>
        <dbReference type="ARBA" id="ARBA00022777"/>
    </source>
</evidence>
<dbReference type="PROSITE" id="PS50011">
    <property type="entry name" value="PROTEIN_KINASE_DOM"/>
    <property type="match status" value="1"/>
</dbReference>
<reference evidence="9 10" key="1">
    <citation type="submission" date="2018-11" db="EMBL/GenBank/DDBJ databases">
        <title>Sequencing the genomes of 1000 actinobacteria strains.</title>
        <authorList>
            <person name="Klenk H.-P."/>
        </authorList>
    </citation>
    <scope>NUCLEOTIDE SEQUENCE [LARGE SCALE GENOMIC DNA]</scope>
    <source>
        <strain evidence="9 10">DSM 44254</strain>
    </source>
</reference>
<dbReference type="Pfam" id="PF00069">
    <property type="entry name" value="Pkinase"/>
    <property type="match status" value="1"/>
</dbReference>
<evidence type="ECO:0000313" key="9">
    <source>
        <dbReference type="EMBL" id="ROO90458.1"/>
    </source>
</evidence>
<evidence type="ECO:0000256" key="2">
    <source>
        <dbReference type="ARBA" id="ARBA00022527"/>
    </source>
</evidence>
<evidence type="ECO:0000256" key="7">
    <source>
        <dbReference type="SAM" id="Phobius"/>
    </source>
</evidence>
<dbReference type="Gene3D" id="1.10.510.10">
    <property type="entry name" value="Transferase(Phosphotransferase) domain 1"/>
    <property type="match status" value="1"/>
</dbReference>
<keyword evidence="7" id="KW-0472">Membrane</keyword>